<protein>
    <submittedName>
        <fullName evidence="3">2624_t:CDS:1</fullName>
    </submittedName>
</protein>
<accession>A0A9N9EV59</accession>
<feature type="compositionally biased region" description="Low complexity" evidence="2">
    <location>
        <begin position="109"/>
        <end position="125"/>
    </location>
</feature>
<feature type="non-terminal residue" evidence="3">
    <location>
        <position position="549"/>
    </location>
</feature>
<dbReference type="OrthoDB" id="2444437at2759"/>
<dbReference type="EMBL" id="CAJVPV010015701">
    <property type="protein sequence ID" value="CAG8693614.1"/>
    <property type="molecule type" value="Genomic_DNA"/>
</dbReference>
<feature type="region of interest" description="Disordered" evidence="2">
    <location>
        <begin position="63"/>
        <end position="98"/>
    </location>
</feature>
<gene>
    <name evidence="3" type="ORF">AMORRO_LOCUS11750</name>
</gene>
<feature type="region of interest" description="Disordered" evidence="2">
    <location>
        <begin position="106"/>
        <end position="125"/>
    </location>
</feature>
<feature type="compositionally biased region" description="Polar residues" evidence="2">
    <location>
        <begin position="287"/>
        <end position="311"/>
    </location>
</feature>
<evidence type="ECO:0000313" key="3">
    <source>
        <dbReference type="EMBL" id="CAG8693614.1"/>
    </source>
</evidence>
<feature type="coiled-coil region" evidence="1">
    <location>
        <begin position="473"/>
        <end position="543"/>
    </location>
</feature>
<feature type="region of interest" description="Disordered" evidence="2">
    <location>
        <begin position="287"/>
        <end position="347"/>
    </location>
</feature>
<proteinExistence type="predicted"/>
<feature type="region of interest" description="Disordered" evidence="2">
    <location>
        <begin position="365"/>
        <end position="464"/>
    </location>
</feature>
<evidence type="ECO:0000256" key="1">
    <source>
        <dbReference type="SAM" id="Coils"/>
    </source>
</evidence>
<organism evidence="3 4">
    <name type="scientific">Acaulospora morrowiae</name>
    <dbReference type="NCBI Taxonomy" id="94023"/>
    <lineage>
        <taxon>Eukaryota</taxon>
        <taxon>Fungi</taxon>
        <taxon>Fungi incertae sedis</taxon>
        <taxon>Mucoromycota</taxon>
        <taxon>Glomeromycotina</taxon>
        <taxon>Glomeromycetes</taxon>
        <taxon>Diversisporales</taxon>
        <taxon>Acaulosporaceae</taxon>
        <taxon>Acaulospora</taxon>
    </lineage>
</organism>
<name>A0A9N9EV59_9GLOM</name>
<feature type="region of interest" description="Disordered" evidence="2">
    <location>
        <begin position="133"/>
        <end position="187"/>
    </location>
</feature>
<reference evidence="3" key="1">
    <citation type="submission" date="2021-06" db="EMBL/GenBank/DDBJ databases">
        <authorList>
            <person name="Kallberg Y."/>
            <person name="Tangrot J."/>
            <person name="Rosling A."/>
        </authorList>
    </citation>
    <scope>NUCLEOTIDE SEQUENCE</scope>
    <source>
        <strain evidence="3">CL551</strain>
    </source>
</reference>
<feature type="compositionally biased region" description="Polar residues" evidence="2">
    <location>
        <begin position="157"/>
        <end position="172"/>
    </location>
</feature>
<comment type="caution">
    <text evidence="3">The sequence shown here is derived from an EMBL/GenBank/DDBJ whole genome shotgun (WGS) entry which is preliminary data.</text>
</comment>
<keyword evidence="1" id="KW-0175">Coiled coil</keyword>
<feature type="compositionally biased region" description="Polar residues" evidence="2">
    <location>
        <begin position="407"/>
        <end position="426"/>
    </location>
</feature>
<feature type="compositionally biased region" description="Low complexity" evidence="2">
    <location>
        <begin position="143"/>
        <end position="156"/>
    </location>
</feature>
<feature type="compositionally biased region" description="Polar residues" evidence="2">
    <location>
        <begin position="375"/>
        <end position="385"/>
    </location>
</feature>
<feature type="compositionally biased region" description="Low complexity" evidence="2">
    <location>
        <begin position="83"/>
        <end position="98"/>
    </location>
</feature>
<dbReference type="Proteomes" id="UP000789342">
    <property type="component" value="Unassembled WGS sequence"/>
</dbReference>
<feature type="compositionally biased region" description="Low complexity" evidence="2">
    <location>
        <begin position="390"/>
        <end position="402"/>
    </location>
</feature>
<dbReference type="AlphaFoldDB" id="A0A9N9EV59"/>
<keyword evidence="4" id="KW-1185">Reference proteome</keyword>
<evidence type="ECO:0000256" key="2">
    <source>
        <dbReference type="SAM" id="MobiDB-lite"/>
    </source>
</evidence>
<feature type="compositionally biased region" description="Low complexity" evidence="2">
    <location>
        <begin position="365"/>
        <end position="374"/>
    </location>
</feature>
<evidence type="ECO:0000313" key="4">
    <source>
        <dbReference type="Proteomes" id="UP000789342"/>
    </source>
</evidence>
<sequence length="549" mass="60539">MSFSFTDRLTELNNAREKSLITDEEYAMLRGRLFDSFVMAPQTSTSPISHQYFSPPLSPQILSSSPQQFSLPPPQKFSLSSHQQFSLPSQQIPLPSQQNSAPVNIIHDQNSNSHSAQTSSSTSSISIFHSNKSTLNDQQTEASTSTSPLPPISILSQPRQTKSSNDSANVNPFLSDRSTSHSSGSGSGIITSLFNAVSPKKSRTNDAPASLPIKINDKKKCVHFTNDDTATTSDNVGTHSTGNDIHTVNERLQPETAENRYSSSAPSRSIPIATTSSLNVTFKDSLNITQPSPRRSLTKTRPSSMIYTNSERVAYEISKSNTDADENDDNESQQQQSPPLPPPRQPHVNAAVLLKRHARALSLGLSSSISSSSSDNPTNQNNCTHRGNDNNDTTISNINESNDGADNASNESTGANSRTTPGNLVNNDDVLTETDQFEQLVPEVPPPPYTPPESSQIRGRRRPSNFFIKPKTSTELRKELQKLTEQSKKEANSLKIEEARLRMRLNSKPEDLERVKRKIRESSEKYRRKIEAVNNKLRQISAREQNVDG</sequence>